<dbReference type="Gene3D" id="3.30.450.40">
    <property type="match status" value="1"/>
</dbReference>
<keyword evidence="3" id="KW-1185">Reference proteome</keyword>
<dbReference type="InterPro" id="IPR003607">
    <property type="entry name" value="HD/PDEase_dom"/>
</dbReference>
<dbReference type="InterPro" id="IPR029016">
    <property type="entry name" value="GAF-like_dom_sf"/>
</dbReference>
<dbReference type="InterPro" id="IPR037522">
    <property type="entry name" value="HD_GYP_dom"/>
</dbReference>
<dbReference type="SUPFAM" id="SSF109604">
    <property type="entry name" value="HD-domain/PDEase-like"/>
    <property type="match status" value="1"/>
</dbReference>
<gene>
    <name evidence="2" type="ORF">METEAL_37740</name>
</gene>
<dbReference type="Proteomes" id="UP001238179">
    <property type="component" value="Chromosome"/>
</dbReference>
<name>A0AA48KB09_9BACT</name>
<dbReference type="PROSITE" id="PS51832">
    <property type="entry name" value="HD_GYP"/>
    <property type="match status" value="1"/>
</dbReference>
<dbReference type="Pfam" id="PF13487">
    <property type="entry name" value="HD_5"/>
    <property type="match status" value="1"/>
</dbReference>
<dbReference type="AlphaFoldDB" id="A0AA48KB09"/>
<dbReference type="PANTHER" id="PTHR45228:SF4">
    <property type="entry name" value="LIPOPROTEIN"/>
    <property type="match status" value="1"/>
</dbReference>
<dbReference type="PANTHER" id="PTHR45228">
    <property type="entry name" value="CYCLIC DI-GMP PHOSPHODIESTERASE TM_0186-RELATED"/>
    <property type="match status" value="1"/>
</dbReference>
<dbReference type="SUPFAM" id="SSF55781">
    <property type="entry name" value="GAF domain-like"/>
    <property type="match status" value="1"/>
</dbReference>
<dbReference type="EMBL" id="AP027080">
    <property type="protein sequence ID" value="BDU74600.1"/>
    <property type="molecule type" value="Genomic_DNA"/>
</dbReference>
<dbReference type="SMART" id="SM00471">
    <property type="entry name" value="HDc"/>
    <property type="match status" value="1"/>
</dbReference>
<protein>
    <recommendedName>
        <fullName evidence="1">HD-GYP domain-containing protein</fullName>
    </recommendedName>
</protein>
<proteinExistence type="predicted"/>
<evidence type="ECO:0000313" key="3">
    <source>
        <dbReference type="Proteomes" id="UP001238179"/>
    </source>
</evidence>
<dbReference type="KEGG" id="msil:METEAL_37740"/>
<reference evidence="3" key="1">
    <citation type="journal article" date="2023" name="Int. J. Syst. Evol. Microbiol.">
        <title>Mesoterricola silvestris gen. nov., sp. nov., Mesoterricola sediminis sp. nov., Geothrix oryzae sp. nov., Geothrix edaphica sp. nov., Geothrix rubra sp. nov., and Geothrix limicola sp. nov., six novel members of Acidobacteriota isolated from soils.</title>
        <authorList>
            <person name="Itoh H."/>
            <person name="Sugisawa Y."/>
            <person name="Mise K."/>
            <person name="Xu Z."/>
            <person name="Kuniyasu M."/>
            <person name="Ushijima N."/>
            <person name="Kawano K."/>
            <person name="Kobayashi E."/>
            <person name="Shiratori Y."/>
            <person name="Masuda Y."/>
            <person name="Senoo K."/>
        </authorList>
    </citation>
    <scope>NUCLEOTIDE SEQUENCE [LARGE SCALE GENOMIC DNA]</scope>
    <source>
        <strain evidence="3">W79</strain>
    </source>
</reference>
<evidence type="ECO:0000313" key="2">
    <source>
        <dbReference type="EMBL" id="BDU74600.1"/>
    </source>
</evidence>
<dbReference type="RefSeq" id="WP_316413274.1">
    <property type="nucleotide sequence ID" value="NZ_AP027080.1"/>
</dbReference>
<accession>A0AA48KB09</accession>
<sequence length="532" mass="59248">MLPSLRSLSDPLIQRLSQLIYRCLEDLGSTKAALYLRDPATGAFELVSHYGWPRTLPPQERIAPQDPVLVLMARERRSLTVNDPKNYPELKPFSLGAANVARFHISPIYDRGDWKALLIQRDPSKGGVYDAARQDPLAQAICAEIVLALNAFPIPAAQPDPEPPAPAVEELPALRVPAPPSGAMVQVEAPEADAYPATETEGVVPEQQTFFWEAASLLCQMVPSAAVALRLSETQEARPLLVYSRLPLSADLQKEVLRHILAQAPQGADADPPILARSEWPEREPRTGHFATLLPVLLEEEAGGENLLMLFRLEDRPFSMHEQDLVRQVSRMLGFYLQEVGLHERYHQAFLSVSHRILASAEGRIPSLKTHSIHTAELSRDLARKVDLPTAAVEAVSISAILHDVGTLLLDYRVLDKPRLTPEELEKVRQHPVLASTFLKDLYFPFDVLHIIRHHHEHWDGGGYPDGLKGEAIPMGSRIIHLVEAYEMMISETPYRAAKTPAQAEAEIQRLAGIQFDPHLVGQLIQILKSRH</sequence>
<dbReference type="InterPro" id="IPR052020">
    <property type="entry name" value="Cyclic_di-GMP/3'3'-cGAMP_PDE"/>
</dbReference>
<feature type="domain" description="HD-GYP" evidence="1">
    <location>
        <begin position="346"/>
        <end position="532"/>
    </location>
</feature>
<organism evidence="2 3">
    <name type="scientific">Mesoterricola silvestris</name>
    <dbReference type="NCBI Taxonomy" id="2927979"/>
    <lineage>
        <taxon>Bacteria</taxon>
        <taxon>Pseudomonadati</taxon>
        <taxon>Acidobacteriota</taxon>
        <taxon>Holophagae</taxon>
        <taxon>Holophagales</taxon>
        <taxon>Holophagaceae</taxon>
        <taxon>Mesoterricola</taxon>
    </lineage>
</organism>
<dbReference type="CDD" id="cd00077">
    <property type="entry name" value="HDc"/>
    <property type="match status" value="1"/>
</dbReference>
<dbReference type="Gene3D" id="1.10.3210.10">
    <property type="entry name" value="Hypothetical protein af1432"/>
    <property type="match status" value="1"/>
</dbReference>
<evidence type="ECO:0000259" key="1">
    <source>
        <dbReference type="PROSITE" id="PS51832"/>
    </source>
</evidence>